<evidence type="ECO:0000313" key="8">
    <source>
        <dbReference type="Proteomes" id="UP000037460"/>
    </source>
</evidence>
<reference evidence="8" key="1">
    <citation type="journal article" date="2015" name="PLoS Genet.">
        <title>Genome Sequence and Transcriptome Analyses of Chrysochromulina tobin: Metabolic Tools for Enhanced Algal Fitness in the Prominent Order Prymnesiales (Haptophyceae).</title>
        <authorList>
            <person name="Hovde B.T."/>
            <person name="Deodato C.R."/>
            <person name="Hunsperger H.M."/>
            <person name="Ryken S.A."/>
            <person name="Yost W."/>
            <person name="Jha R.K."/>
            <person name="Patterson J."/>
            <person name="Monnat R.J. Jr."/>
            <person name="Barlow S.B."/>
            <person name="Starkenburg S.R."/>
            <person name="Cattolico R.A."/>
        </authorList>
    </citation>
    <scope>NUCLEOTIDE SEQUENCE</scope>
    <source>
        <strain evidence="8">CCMP291</strain>
    </source>
</reference>
<proteinExistence type="predicted"/>
<sequence>MLLEIPDLEHANKFISGSMDRFTQCFVSFELLKTTSASVADFSMPVAVAIASTTASAPAQLMSGAAFLVGVALFVFGYKLLRPVNFFAGTYLGGTFALLMLNIFAPALASCPIIVLATSASGLLLGVLCALKRTSVLVVLGLVVGEIIGDLFYKTMLARLAPEYVAFGCIGFFSVLTGVLAGNAGDFAWRVGCSFFGAYLVVANFLRLAVVPYAPDSVKFEGFLAFRPDVTQTIARASQYKDTILGSPYVYGPVVVLLLLTVAGAELQSRLSKAELRAKGEPVL</sequence>
<evidence type="ECO:0000256" key="5">
    <source>
        <dbReference type="SAM" id="Phobius"/>
    </source>
</evidence>
<organism evidence="7 8">
    <name type="scientific">Chrysochromulina tobinii</name>
    <dbReference type="NCBI Taxonomy" id="1460289"/>
    <lineage>
        <taxon>Eukaryota</taxon>
        <taxon>Haptista</taxon>
        <taxon>Haptophyta</taxon>
        <taxon>Prymnesiophyceae</taxon>
        <taxon>Prymnesiales</taxon>
        <taxon>Chrysochromulinaceae</taxon>
        <taxon>Chrysochromulina</taxon>
    </lineage>
</organism>
<dbReference type="EMBL" id="JWZX01003221">
    <property type="protein sequence ID" value="KOO23083.1"/>
    <property type="molecule type" value="Genomic_DNA"/>
</dbReference>
<feature type="transmembrane region" description="Helical" evidence="5">
    <location>
        <begin position="113"/>
        <end position="131"/>
    </location>
</feature>
<dbReference type="GO" id="GO:0016020">
    <property type="term" value="C:membrane"/>
    <property type="evidence" value="ECO:0007669"/>
    <property type="project" value="UniProtKB-SubCell"/>
</dbReference>
<feature type="transmembrane region" description="Helical" evidence="5">
    <location>
        <begin position="196"/>
        <end position="214"/>
    </location>
</feature>
<keyword evidence="4 5" id="KW-0472">Membrane</keyword>
<feature type="transmembrane region" description="Helical" evidence="5">
    <location>
        <begin position="136"/>
        <end position="153"/>
    </location>
</feature>
<dbReference type="InterPro" id="IPR025256">
    <property type="entry name" value="TM7S3/TM198-like_dom"/>
</dbReference>
<evidence type="ECO:0000256" key="3">
    <source>
        <dbReference type="ARBA" id="ARBA00022989"/>
    </source>
</evidence>
<keyword evidence="2 5" id="KW-0812">Transmembrane</keyword>
<name>A0A0M0JA41_9EUKA</name>
<keyword evidence="8" id="KW-1185">Reference proteome</keyword>
<dbReference type="Proteomes" id="UP000037460">
    <property type="component" value="Unassembled WGS sequence"/>
</dbReference>
<feature type="transmembrane region" description="Helical" evidence="5">
    <location>
        <begin position="249"/>
        <end position="267"/>
    </location>
</feature>
<evidence type="ECO:0000313" key="7">
    <source>
        <dbReference type="EMBL" id="KOO23083.1"/>
    </source>
</evidence>
<comment type="subcellular location">
    <subcellularLocation>
        <location evidence="1">Membrane</location>
        <topology evidence="1">Multi-pass membrane protein</topology>
    </subcellularLocation>
</comment>
<feature type="transmembrane region" description="Helical" evidence="5">
    <location>
        <begin position="61"/>
        <end position="81"/>
    </location>
</feature>
<evidence type="ECO:0000259" key="6">
    <source>
        <dbReference type="Pfam" id="PF13886"/>
    </source>
</evidence>
<protein>
    <recommendedName>
        <fullName evidence="6">TM7S3/TM198-like domain-containing protein</fullName>
    </recommendedName>
</protein>
<comment type="caution">
    <text evidence="7">The sequence shown here is derived from an EMBL/GenBank/DDBJ whole genome shotgun (WGS) entry which is preliminary data.</text>
</comment>
<accession>A0A0M0JA41</accession>
<evidence type="ECO:0000256" key="4">
    <source>
        <dbReference type="ARBA" id="ARBA00023136"/>
    </source>
</evidence>
<feature type="domain" description="TM7S3/TM198-like" evidence="6">
    <location>
        <begin position="66"/>
        <end position="202"/>
    </location>
</feature>
<gene>
    <name evidence="7" type="ORF">Ctob_009345</name>
</gene>
<dbReference type="Pfam" id="PF13886">
    <property type="entry name" value="TM7S3_TM198"/>
    <property type="match status" value="1"/>
</dbReference>
<evidence type="ECO:0000256" key="2">
    <source>
        <dbReference type="ARBA" id="ARBA00022692"/>
    </source>
</evidence>
<keyword evidence="3 5" id="KW-1133">Transmembrane helix</keyword>
<evidence type="ECO:0000256" key="1">
    <source>
        <dbReference type="ARBA" id="ARBA00004141"/>
    </source>
</evidence>
<feature type="transmembrane region" description="Helical" evidence="5">
    <location>
        <begin position="88"/>
        <end position="107"/>
    </location>
</feature>
<feature type="transmembrane region" description="Helical" evidence="5">
    <location>
        <begin position="165"/>
        <end position="184"/>
    </location>
</feature>
<dbReference type="AlphaFoldDB" id="A0A0M0JA41"/>